<organism evidence="1 2">
    <name type="scientific">Rehmannia glutinosa</name>
    <name type="common">Chinese foxglove</name>
    <dbReference type="NCBI Taxonomy" id="99300"/>
    <lineage>
        <taxon>Eukaryota</taxon>
        <taxon>Viridiplantae</taxon>
        <taxon>Streptophyta</taxon>
        <taxon>Embryophyta</taxon>
        <taxon>Tracheophyta</taxon>
        <taxon>Spermatophyta</taxon>
        <taxon>Magnoliopsida</taxon>
        <taxon>eudicotyledons</taxon>
        <taxon>Gunneridae</taxon>
        <taxon>Pentapetalae</taxon>
        <taxon>asterids</taxon>
        <taxon>lamiids</taxon>
        <taxon>Lamiales</taxon>
        <taxon>Orobanchaceae</taxon>
        <taxon>Rehmannieae</taxon>
        <taxon>Rehmannia</taxon>
    </lineage>
</organism>
<evidence type="ECO:0000313" key="1">
    <source>
        <dbReference type="EMBL" id="KAK6138715.1"/>
    </source>
</evidence>
<protein>
    <submittedName>
        <fullName evidence="1">Uncharacterized protein</fullName>
    </submittedName>
</protein>
<proteinExistence type="predicted"/>
<sequence length="143" mass="17579">MPRTRNQIIRNLYQSPYLKPEEEEDYLYKMLACSARVFRVDDPYEWHSLIRLIPWQLRRQFEKECSVVQVKNQIQLFWNRFDAFLRYIEKSGSEFDEKRNIVHVDSHYWKVIGKETSEQRYFRTNGFPYYETTFKVFKIGNAT</sequence>
<comment type="caution">
    <text evidence="1">The sequence shown here is derived from an EMBL/GenBank/DDBJ whole genome shotgun (WGS) entry which is preliminary data.</text>
</comment>
<keyword evidence="2" id="KW-1185">Reference proteome</keyword>
<dbReference type="EMBL" id="JABTTQ020000673">
    <property type="protein sequence ID" value="KAK6138715.1"/>
    <property type="molecule type" value="Genomic_DNA"/>
</dbReference>
<accession>A0ABR0VXY8</accession>
<gene>
    <name evidence="1" type="ORF">DH2020_027541</name>
</gene>
<reference evidence="1 2" key="1">
    <citation type="journal article" date="2021" name="Comput. Struct. Biotechnol. J.">
        <title>De novo genome assembly of the potent medicinal plant Rehmannia glutinosa using nanopore technology.</title>
        <authorList>
            <person name="Ma L."/>
            <person name="Dong C."/>
            <person name="Song C."/>
            <person name="Wang X."/>
            <person name="Zheng X."/>
            <person name="Niu Y."/>
            <person name="Chen S."/>
            <person name="Feng W."/>
        </authorList>
    </citation>
    <scope>NUCLEOTIDE SEQUENCE [LARGE SCALE GENOMIC DNA]</scope>
    <source>
        <strain evidence="1">DH-2019</strain>
    </source>
</reference>
<dbReference type="Proteomes" id="UP001318860">
    <property type="component" value="Unassembled WGS sequence"/>
</dbReference>
<evidence type="ECO:0000313" key="2">
    <source>
        <dbReference type="Proteomes" id="UP001318860"/>
    </source>
</evidence>
<name>A0ABR0VXY8_REHGL</name>